<gene>
    <name evidence="7" type="ordered locus">amb0625</name>
</gene>
<organism evidence="7 8">
    <name type="scientific">Paramagnetospirillum magneticum (strain ATCC 700264 / AMB-1)</name>
    <name type="common">Magnetospirillum magneticum</name>
    <dbReference type="NCBI Taxonomy" id="342108"/>
    <lineage>
        <taxon>Bacteria</taxon>
        <taxon>Pseudomonadati</taxon>
        <taxon>Pseudomonadota</taxon>
        <taxon>Alphaproteobacteria</taxon>
        <taxon>Rhodospirillales</taxon>
        <taxon>Magnetospirillaceae</taxon>
        <taxon>Paramagnetospirillum</taxon>
    </lineage>
</organism>
<dbReference type="PROSITE" id="PS50109">
    <property type="entry name" value="HIS_KIN"/>
    <property type="match status" value="1"/>
</dbReference>
<keyword evidence="3" id="KW-0597">Phosphoprotein</keyword>
<dbReference type="EC" id="2.7.13.3" evidence="2"/>
<dbReference type="Gene3D" id="1.10.287.130">
    <property type="match status" value="1"/>
</dbReference>
<evidence type="ECO:0000256" key="2">
    <source>
        <dbReference type="ARBA" id="ARBA00012438"/>
    </source>
</evidence>
<dbReference type="KEGG" id="mag:amb0625"/>
<dbReference type="InterPro" id="IPR003661">
    <property type="entry name" value="HisK_dim/P_dom"/>
</dbReference>
<evidence type="ECO:0000313" key="8">
    <source>
        <dbReference type="Proteomes" id="UP000007058"/>
    </source>
</evidence>
<dbReference type="GO" id="GO:0005886">
    <property type="term" value="C:plasma membrane"/>
    <property type="evidence" value="ECO:0007669"/>
    <property type="project" value="TreeGrafter"/>
</dbReference>
<protein>
    <recommendedName>
        <fullName evidence="2">histidine kinase</fullName>
        <ecNumber evidence="2">2.7.13.3</ecNumber>
    </recommendedName>
</protein>
<dbReference type="InterPro" id="IPR035965">
    <property type="entry name" value="PAS-like_dom_sf"/>
</dbReference>
<dbReference type="GO" id="GO:0009927">
    <property type="term" value="F:histidine phosphotransfer kinase activity"/>
    <property type="evidence" value="ECO:0007669"/>
    <property type="project" value="TreeGrafter"/>
</dbReference>
<dbReference type="InterPro" id="IPR000014">
    <property type="entry name" value="PAS"/>
</dbReference>
<dbReference type="Gene3D" id="3.30.565.10">
    <property type="entry name" value="Histidine kinase-like ATPase, C-terminal domain"/>
    <property type="match status" value="1"/>
</dbReference>
<dbReference type="Proteomes" id="UP000007058">
    <property type="component" value="Chromosome"/>
</dbReference>
<dbReference type="Pfam" id="PF00512">
    <property type="entry name" value="HisKA"/>
    <property type="match status" value="1"/>
</dbReference>
<comment type="catalytic activity">
    <reaction evidence="1">
        <text>ATP + protein L-histidine = ADP + protein N-phospho-L-histidine.</text>
        <dbReference type="EC" id="2.7.13.3"/>
    </reaction>
</comment>
<dbReference type="SUPFAM" id="SSF47384">
    <property type="entry name" value="Homodimeric domain of signal transducing histidine kinase"/>
    <property type="match status" value="1"/>
</dbReference>
<dbReference type="SMART" id="SM00388">
    <property type="entry name" value="HisKA"/>
    <property type="match status" value="1"/>
</dbReference>
<dbReference type="Pfam" id="PF02518">
    <property type="entry name" value="HATPase_c"/>
    <property type="match status" value="1"/>
</dbReference>
<dbReference type="EMBL" id="AP007255">
    <property type="protein sequence ID" value="BAE49429.1"/>
    <property type="molecule type" value="Genomic_DNA"/>
</dbReference>
<dbReference type="Gene3D" id="3.30.450.20">
    <property type="entry name" value="PAS domain"/>
    <property type="match status" value="2"/>
</dbReference>
<dbReference type="InterPro" id="IPR003594">
    <property type="entry name" value="HATPase_dom"/>
</dbReference>
<evidence type="ECO:0000259" key="6">
    <source>
        <dbReference type="PROSITE" id="PS50109"/>
    </source>
</evidence>
<dbReference type="GO" id="GO:0000155">
    <property type="term" value="F:phosphorelay sensor kinase activity"/>
    <property type="evidence" value="ECO:0007669"/>
    <property type="project" value="InterPro"/>
</dbReference>
<dbReference type="PANTHER" id="PTHR43047">
    <property type="entry name" value="TWO-COMPONENT HISTIDINE PROTEIN KINASE"/>
    <property type="match status" value="1"/>
</dbReference>
<dbReference type="PANTHER" id="PTHR43047:SF72">
    <property type="entry name" value="OSMOSENSING HISTIDINE PROTEIN KINASE SLN1"/>
    <property type="match status" value="1"/>
</dbReference>
<dbReference type="STRING" id="342108.amb0625"/>
<evidence type="ECO:0000256" key="3">
    <source>
        <dbReference type="ARBA" id="ARBA00022553"/>
    </source>
</evidence>
<keyword evidence="4" id="KW-0808">Transferase</keyword>
<proteinExistence type="predicted"/>
<dbReference type="PRINTS" id="PR00344">
    <property type="entry name" value="BCTRLSENSOR"/>
</dbReference>
<keyword evidence="5" id="KW-0418">Kinase</keyword>
<dbReference type="SMART" id="SM00091">
    <property type="entry name" value="PAS"/>
    <property type="match status" value="3"/>
</dbReference>
<dbReference type="CDD" id="cd00082">
    <property type="entry name" value="HisKA"/>
    <property type="match status" value="1"/>
</dbReference>
<evidence type="ECO:0000256" key="1">
    <source>
        <dbReference type="ARBA" id="ARBA00000085"/>
    </source>
</evidence>
<evidence type="ECO:0000256" key="4">
    <source>
        <dbReference type="ARBA" id="ARBA00022679"/>
    </source>
</evidence>
<name>Q2W9P6_PARM1</name>
<accession>Q2W9P6</accession>
<dbReference type="SUPFAM" id="SSF55874">
    <property type="entry name" value="ATPase domain of HSP90 chaperone/DNA topoisomerase II/histidine kinase"/>
    <property type="match status" value="1"/>
</dbReference>
<dbReference type="AlphaFoldDB" id="Q2W9P6"/>
<dbReference type="SMART" id="SM00387">
    <property type="entry name" value="HATPase_c"/>
    <property type="match status" value="1"/>
</dbReference>
<keyword evidence="8" id="KW-1185">Reference proteome</keyword>
<dbReference type="HOGENOM" id="CLU_018130_0_0_5"/>
<dbReference type="Pfam" id="PF12860">
    <property type="entry name" value="PAS_7"/>
    <property type="match status" value="2"/>
</dbReference>
<dbReference type="InterPro" id="IPR036097">
    <property type="entry name" value="HisK_dim/P_sf"/>
</dbReference>
<dbReference type="SUPFAM" id="SSF55785">
    <property type="entry name" value="PYP-like sensor domain (PAS domain)"/>
    <property type="match status" value="3"/>
</dbReference>
<evidence type="ECO:0000256" key="5">
    <source>
        <dbReference type="ARBA" id="ARBA00022777"/>
    </source>
</evidence>
<feature type="domain" description="Histidine kinase" evidence="6">
    <location>
        <begin position="618"/>
        <end position="841"/>
    </location>
</feature>
<reference evidence="7 8" key="1">
    <citation type="journal article" date="2005" name="DNA Res.">
        <title>Complete genome sequence of the facultative anaerobic magnetotactic bacterium Magnetospirillum sp. strain AMB-1.</title>
        <authorList>
            <person name="Matsunaga T."/>
            <person name="Okamura Y."/>
            <person name="Fukuda Y."/>
            <person name="Wahyudi A.T."/>
            <person name="Murase Y."/>
            <person name="Takeyama H."/>
        </authorList>
    </citation>
    <scope>NUCLEOTIDE SEQUENCE [LARGE SCALE GENOMIC DNA]</scope>
    <source>
        <strain evidence="8">ATCC 700264 / AMB-1</strain>
    </source>
</reference>
<dbReference type="InterPro" id="IPR004358">
    <property type="entry name" value="Sig_transdc_His_kin-like_C"/>
</dbReference>
<dbReference type="InterPro" id="IPR005467">
    <property type="entry name" value="His_kinase_dom"/>
</dbReference>
<evidence type="ECO:0000313" key="7">
    <source>
        <dbReference type="EMBL" id="BAE49429.1"/>
    </source>
</evidence>
<sequence>MSFAPRIGTLGPLWGDDGMRAAFAAGLALMLAAGGAAAEEAPALASLRFDPLSLGIGALLVLVPALAVLALLRWRMVSLAADAGRAVILADRLTESLLAAPDGFYAWLGEREICSRRLAVLLGLFGGTESAFMDVLESFAAADAAQLDSAARRLREEGQGFELELRLRDGGRRVRAVGVRACGPEGAALADLVWMHDVTEGAAFEAELASRLAGLVVERERIEGLLGVLPIPAWVRDDDLSLLHVNRAYARAVDVASPLAAVAGQIELASDGSVREARALAARARAAGEPRSESFHLVLGGQRRFTEITEAPFEAEDGGLLTAGYALDLTRVEELQQELARHASAHAQVLEHLATAIAIFSTDTRLTFFNTAFTRLWRLEAEWLAAQPTYGAVLDSLRERRLLPEVADYRAYKEDELKRFISLIDAAETLLHLPDGRTLRRMIAAHPYGGLIFTYEDVTDTLALERSFNTALAVQRETLDHLHEGVAVFKGDGRLRLFNPAYARIWNLAPSMLESEPHLNELVEAHRPYFEGGAERASVWPEMRERLMALFNTRAPQSGRVERLDDSIVDFASVPLPDGAMLLTWLDVTDSARVERALRERNEALAAADLLKSEFIANVSAEVRKPLTTVIGFSEMLAAEYFGKLNKRQHEYARGITEAGQGLQALISDILDLAAIEAGQMALELDTVDVHPMLSGVLGLVRERVREKKVTLDFDCPLDIGWIVADERRLRQVLFNLLGNALKRTPSGGKVSVRAERRPSELALTISDTGTGLSDEQRERLFGGFATGGRREALPAGRADDDSGIGLALVQRFVDLHGGRVELASAPGEGTVVTVRLPVGSGAT</sequence>
<dbReference type="InterPro" id="IPR036890">
    <property type="entry name" value="HATPase_C_sf"/>
</dbReference>